<proteinExistence type="predicted"/>
<gene>
    <name evidence="2" type="ORF">BED41_13590</name>
</gene>
<dbReference type="Proteomes" id="UP000093044">
    <property type="component" value="Chromosome"/>
</dbReference>
<dbReference type="GeneID" id="83058880"/>
<protein>
    <recommendedName>
        <fullName evidence="4">Addiction module toxin RelE</fullName>
    </recommendedName>
</protein>
<organism evidence="2 3">
    <name type="scientific">Cloacibacillus porcorum</name>
    <dbReference type="NCBI Taxonomy" id="1197717"/>
    <lineage>
        <taxon>Bacteria</taxon>
        <taxon>Thermotogati</taxon>
        <taxon>Synergistota</taxon>
        <taxon>Synergistia</taxon>
        <taxon>Synergistales</taxon>
        <taxon>Synergistaceae</taxon>
        <taxon>Cloacibacillus</taxon>
    </lineage>
</organism>
<name>A0A1B2I7V6_9BACT</name>
<dbReference type="EMBL" id="CP016757">
    <property type="protein sequence ID" value="ANZ46036.1"/>
    <property type="molecule type" value="Genomic_DNA"/>
</dbReference>
<evidence type="ECO:0008006" key="4">
    <source>
        <dbReference type="Google" id="ProtNLM"/>
    </source>
</evidence>
<evidence type="ECO:0000313" key="3">
    <source>
        <dbReference type="Proteomes" id="UP000093044"/>
    </source>
</evidence>
<sequence length="102" mass="11424">MACRLLIAEDAEDDIDGIIGYMVNSLQSPAAASSFISKLEACYRKVLSNPRMYPLCEDVFLSSKGYRKAVVDNYIVLYRLYGDDAAIISRVLYGRRNYAGII</sequence>
<dbReference type="RefSeq" id="WP_066747434.1">
    <property type="nucleotide sequence ID" value="NZ_CATWZH010000008.1"/>
</dbReference>
<dbReference type="KEGG" id="cpor:BED41_13590"/>
<dbReference type="STRING" id="1197717.BED41_13590"/>
<dbReference type="AlphaFoldDB" id="A0A1B2I7V6"/>
<dbReference type="Pfam" id="PF05016">
    <property type="entry name" value="ParE_toxin"/>
    <property type="match status" value="1"/>
</dbReference>
<keyword evidence="3" id="KW-1185">Reference proteome</keyword>
<reference evidence="2" key="1">
    <citation type="submission" date="2016-08" db="EMBL/GenBank/DDBJ databases">
        <title>Complete genome of Cloacibacillus porcorum.</title>
        <authorList>
            <person name="Looft T."/>
            <person name="Bayles D.O."/>
            <person name="Alt D.P."/>
        </authorList>
    </citation>
    <scope>NUCLEOTIDE SEQUENCE [LARGE SCALE GENOMIC DNA]</scope>
    <source>
        <strain evidence="2">CL-84</strain>
    </source>
</reference>
<dbReference type="InterPro" id="IPR035093">
    <property type="entry name" value="RelE/ParE_toxin_dom_sf"/>
</dbReference>
<dbReference type="Gene3D" id="3.30.2310.20">
    <property type="entry name" value="RelE-like"/>
    <property type="match status" value="1"/>
</dbReference>
<evidence type="ECO:0000313" key="2">
    <source>
        <dbReference type="EMBL" id="ANZ46036.1"/>
    </source>
</evidence>
<evidence type="ECO:0000256" key="1">
    <source>
        <dbReference type="ARBA" id="ARBA00022649"/>
    </source>
</evidence>
<keyword evidence="1" id="KW-1277">Toxin-antitoxin system</keyword>
<accession>A0A1B2I7V6</accession>
<dbReference type="InterPro" id="IPR007712">
    <property type="entry name" value="RelE/ParE_toxin"/>
</dbReference>